<evidence type="ECO:0000313" key="1">
    <source>
        <dbReference type="EMBL" id="GFQ73033.1"/>
    </source>
</evidence>
<dbReference type="EMBL" id="BMAO01001394">
    <property type="protein sequence ID" value="GFQ73033.1"/>
    <property type="molecule type" value="Genomic_DNA"/>
</dbReference>
<sequence length="82" mass="9409">MKPFERKHLKETGIIPFDDEKVKYFLEKDNSNSGVVGEKLSVTEEFRGSDSFEVLCSVLGENSFRMLYRVSTGWNGKIEEKA</sequence>
<name>A0A8X6G309_TRICU</name>
<dbReference type="Proteomes" id="UP000887116">
    <property type="component" value="Unassembled WGS sequence"/>
</dbReference>
<accession>A0A8X6G309</accession>
<evidence type="ECO:0000313" key="2">
    <source>
        <dbReference type="Proteomes" id="UP000887116"/>
    </source>
</evidence>
<keyword evidence="2" id="KW-1185">Reference proteome</keyword>
<protein>
    <submittedName>
        <fullName evidence="1">Uncharacterized protein</fullName>
    </submittedName>
</protein>
<comment type="caution">
    <text evidence="1">The sequence shown here is derived from an EMBL/GenBank/DDBJ whole genome shotgun (WGS) entry which is preliminary data.</text>
</comment>
<reference evidence="1" key="1">
    <citation type="submission" date="2020-07" db="EMBL/GenBank/DDBJ databases">
        <title>Multicomponent nature underlies the extraordinary mechanical properties of spider dragline silk.</title>
        <authorList>
            <person name="Kono N."/>
            <person name="Nakamura H."/>
            <person name="Mori M."/>
            <person name="Yoshida Y."/>
            <person name="Ohtoshi R."/>
            <person name="Malay A.D."/>
            <person name="Moran D.A.P."/>
            <person name="Tomita M."/>
            <person name="Numata K."/>
            <person name="Arakawa K."/>
        </authorList>
    </citation>
    <scope>NUCLEOTIDE SEQUENCE</scope>
</reference>
<gene>
    <name evidence="1" type="ORF">TNCT_664821</name>
</gene>
<dbReference type="AlphaFoldDB" id="A0A8X6G309"/>
<proteinExistence type="predicted"/>
<organism evidence="1 2">
    <name type="scientific">Trichonephila clavata</name>
    <name type="common">Joro spider</name>
    <name type="synonym">Nephila clavata</name>
    <dbReference type="NCBI Taxonomy" id="2740835"/>
    <lineage>
        <taxon>Eukaryota</taxon>
        <taxon>Metazoa</taxon>
        <taxon>Ecdysozoa</taxon>
        <taxon>Arthropoda</taxon>
        <taxon>Chelicerata</taxon>
        <taxon>Arachnida</taxon>
        <taxon>Araneae</taxon>
        <taxon>Araneomorphae</taxon>
        <taxon>Entelegynae</taxon>
        <taxon>Araneoidea</taxon>
        <taxon>Nephilidae</taxon>
        <taxon>Trichonephila</taxon>
    </lineage>
</organism>